<dbReference type="RefSeq" id="XP_009828049.1">
    <property type="nucleotide sequence ID" value="XM_009829747.1"/>
</dbReference>
<dbReference type="EMBL" id="KI913122">
    <property type="protein sequence ID" value="ETV82380.1"/>
    <property type="molecule type" value="Genomic_DNA"/>
</dbReference>
<proteinExistence type="predicted"/>
<feature type="compositionally biased region" description="Basic residues" evidence="1">
    <location>
        <begin position="240"/>
        <end position="257"/>
    </location>
</feature>
<evidence type="ECO:0000256" key="1">
    <source>
        <dbReference type="SAM" id="MobiDB-lite"/>
    </source>
</evidence>
<name>W4GRM6_APHAT</name>
<accession>W4GRM6</accession>
<dbReference type="GeneID" id="20807028"/>
<feature type="region of interest" description="Disordered" evidence="1">
    <location>
        <begin position="230"/>
        <end position="268"/>
    </location>
</feature>
<feature type="region of interest" description="Disordered" evidence="1">
    <location>
        <begin position="285"/>
        <end position="319"/>
    </location>
</feature>
<protein>
    <submittedName>
        <fullName evidence="2">Uncharacterized protein</fullName>
    </submittedName>
</protein>
<evidence type="ECO:0000313" key="2">
    <source>
        <dbReference type="EMBL" id="ETV82380.1"/>
    </source>
</evidence>
<dbReference type="AlphaFoldDB" id="W4GRM6"/>
<gene>
    <name evidence="2" type="ORF">H257_05032</name>
</gene>
<dbReference type="VEuPathDB" id="FungiDB:H257_05032"/>
<sequence>MPLLEPRGRSHVPRVTWQQMLHHLSLQQRHQLDQTRLLWAGRQFDDGSGRDVMHERVPQLFERRRRQLAVVVSVVQVPRFVQHDQLLGGAATYGTFILKPPEHCQHLVTCDGLFQVQQRRLDILDSPRKQLCVEIQLWMRQELHDEVPPGHEESAQNLRVFFVMTTLEALNDMLGTFLGCGVKDLGAGHLGLHGFVVNQFQHVFVDAVEVYGGQACQQRVQSLRQRRRVVRHAETDRRGGHAKRNRQICRQHRRQRLKVSAQNSKQRDDGVAALGVHVLFKRGVAEQRVQQHKRQHVGPHSSRRYRNPSSRTANKCLAT</sequence>
<organism evidence="2">
    <name type="scientific">Aphanomyces astaci</name>
    <name type="common">Crayfish plague agent</name>
    <dbReference type="NCBI Taxonomy" id="112090"/>
    <lineage>
        <taxon>Eukaryota</taxon>
        <taxon>Sar</taxon>
        <taxon>Stramenopiles</taxon>
        <taxon>Oomycota</taxon>
        <taxon>Saprolegniomycetes</taxon>
        <taxon>Saprolegniales</taxon>
        <taxon>Verrucalvaceae</taxon>
        <taxon>Aphanomyces</taxon>
    </lineage>
</organism>
<feature type="compositionally biased region" description="Basic residues" evidence="1">
    <location>
        <begin position="290"/>
        <end position="306"/>
    </location>
</feature>
<reference evidence="2" key="1">
    <citation type="submission" date="2013-12" db="EMBL/GenBank/DDBJ databases">
        <title>The Genome Sequence of Aphanomyces astaci APO3.</title>
        <authorList>
            <consortium name="The Broad Institute Genomics Platform"/>
            <person name="Russ C."/>
            <person name="Tyler B."/>
            <person name="van West P."/>
            <person name="Dieguez-Uribeondo J."/>
            <person name="Young S.K."/>
            <person name="Zeng Q."/>
            <person name="Gargeya S."/>
            <person name="Fitzgerald M."/>
            <person name="Abouelleil A."/>
            <person name="Alvarado L."/>
            <person name="Chapman S.B."/>
            <person name="Gainer-Dewar J."/>
            <person name="Goldberg J."/>
            <person name="Griggs A."/>
            <person name="Gujja S."/>
            <person name="Hansen M."/>
            <person name="Howarth C."/>
            <person name="Imamovic A."/>
            <person name="Ireland A."/>
            <person name="Larimer J."/>
            <person name="McCowan C."/>
            <person name="Murphy C."/>
            <person name="Pearson M."/>
            <person name="Poon T.W."/>
            <person name="Priest M."/>
            <person name="Roberts A."/>
            <person name="Saif S."/>
            <person name="Shea T."/>
            <person name="Sykes S."/>
            <person name="Wortman J."/>
            <person name="Nusbaum C."/>
            <person name="Birren B."/>
        </authorList>
    </citation>
    <scope>NUCLEOTIDE SEQUENCE [LARGE SCALE GENOMIC DNA]</scope>
    <source>
        <strain evidence="2">APO3</strain>
    </source>
</reference>